<dbReference type="Proteomes" id="UP000001312">
    <property type="component" value="Unassembled WGS sequence"/>
</dbReference>
<evidence type="ECO:0000313" key="1">
    <source>
        <dbReference type="EMBL" id="EDN98548.1"/>
    </source>
</evidence>
<dbReference type="AlphaFoldDB" id="A7F727"/>
<dbReference type="InParanoid" id="A7F727"/>
<evidence type="ECO:0000313" key="2">
    <source>
        <dbReference type="Proteomes" id="UP000001312"/>
    </source>
</evidence>
<dbReference type="EMBL" id="CH476645">
    <property type="protein sequence ID" value="EDN98548.1"/>
    <property type="molecule type" value="Genomic_DNA"/>
</dbReference>
<gene>
    <name evidence="1" type="ORF">SS1G_13407</name>
</gene>
<keyword evidence="2" id="KW-1185">Reference proteome</keyword>
<sequence length="59" mass="6853">MSTTTRASFPRYKVKEDNAMMDSLIYTAVFLHESLDFCSESILDGLMYQILKAHHLLRL</sequence>
<protein>
    <submittedName>
        <fullName evidence="1">Uncharacterized protein</fullName>
    </submittedName>
</protein>
<dbReference type="RefSeq" id="XP_001585523.1">
    <property type="nucleotide sequence ID" value="XM_001585473.1"/>
</dbReference>
<dbReference type="KEGG" id="ssl:SS1G_13407"/>
<reference evidence="2" key="1">
    <citation type="journal article" date="2011" name="PLoS Genet.">
        <title>Genomic analysis of the necrotrophic fungal pathogens Sclerotinia sclerotiorum and Botrytis cinerea.</title>
        <authorList>
            <person name="Amselem J."/>
            <person name="Cuomo C.A."/>
            <person name="van Kan J.A."/>
            <person name="Viaud M."/>
            <person name="Benito E.P."/>
            <person name="Couloux A."/>
            <person name="Coutinho P.M."/>
            <person name="de Vries R.P."/>
            <person name="Dyer P.S."/>
            <person name="Fillinger S."/>
            <person name="Fournier E."/>
            <person name="Gout L."/>
            <person name="Hahn M."/>
            <person name="Kohn L."/>
            <person name="Lapalu N."/>
            <person name="Plummer K.M."/>
            <person name="Pradier J.M."/>
            <person name="Quevillon E."/>
            <person name="Sharon A."/>
            <person name="Simon A."/>
            <person name="ten Have A."/>
            <person name="Tudzynski B."/>
            <person name="Tudzynski P."/>
            <person name="Wincker P."/>
            <person name="Andrew M."/>
            <person name="Anthouard V."/>
            <person name="Beever R.E."/>
            <person name="Beffa R."/>
            <person name="Benoit I."/>
            <person name="Bouzid O."/>
            <person name="Brault B."/>
            <person name="Chen Z."/>
            <person name="Choquer M."/>
            <person name="Collemare J."/>
            <person name="Cotton P."/>
            <person name="Danchin E.G."/>
            <person name="Da Silva C."/>
            <person name="Gautier A."/>
            <person name="Giraud C."/>
            <person name="Giraud T."/>
            <person name="Gonzalez C."/>
            <person name="Grossetete S."/>
            <person name="Guldener U."/>
            <person name="Henrissat B."/>
            <person name="Howlett B.J."/>
            <person name="Kodira C."/>
            <person name="Kretschmer M."/>
            <person name="Lappartient A."/>
            <person name="Leroch M."/>
            <person name="Levis C."/>
            <person name="Mauceli E."/>
            <person name="Neuveglise C."/>
            <person name="Oeser B."/>
            <person name="Pearson M."/>
            <person name="Poulain J."/>
            <person name="Poussereau N."/>
            <person name="Quesneville H."/>
            <person name="Rascle C."/>
            <person name="Schumacher J."/>
            <person name="Segurens B."/>
            <person name="Sexton A."/>
            <person name="Silva E."/>
            <person name="Sirven C."/>
            <person name="Soanes D.M."/>
            <person name="Talbot N.J."/>
            <person name="Templeton M."/>
            <person name="Yandava C."/>
            <person name="Yarden O."/>
            <person name="Zeng Q."/>
            <person name="Rollins J.A."/>
            <person name="Lebrun M.H."/>
            <person name="Dickman M."/>
        </authorList>
    </citation>
    <scope>NUCLEOTIDE SEQUENCE [LARGE SCALE GENOMIC DNA]</scope>
    <source>
        <strain evidence="2">ATCC 18683 / 1980 / Ss-1</strain>
    </source>
</reference>
<dbReference type="HOGENOM" id="CLU_2962287_0_0_1"/>
<accession>A7F727</accession>
<dbReference type="GeneID" id="5481651"/>
<name>A7F727_SCLS1</name>
<organism evidence="1 2">
    <name type="scientific">Sclerotinia sclerotiorum (strain ATCC 18683 / 1980 / Ss-1)</name>
    <name type="common">White mold</name>
    <name type="synonym">Whetzelinia sclerotiorum</name>
    <dbReference type="NCBI Taxonomy" id="665079"/>
    <lineage>
        <taxon>Eukaryota</taxon>
        <taxon>Fungi</taxon>
        <taxon>Dikarya</taxon>
        <taxon>Ascomycota</taxon>
        <taxon>Pezizomycotina</taxon>
        <taxon>Leotiomycetes</taxon>
        <taxon>Helotiales</taxon>
        <taxon>Sclerotiniaceae</taxon>
        <taxon>Sclerotinia</taxon>
    </lineage>
</organism>
<proteinExistence type="predicted"/>